<dbReference type="AlphaFoldDB" id="A0A836BZK8"/>
<dbReference type="InterPro" id="IPR024616">
    <property type="entry name" value="Pherophorin"/>
</dbReference>
<comment type="caution">
    <text evidence="2">The sequence shown here is derived from an EMBL/GenBank/DDBJ whole genome shotgun (WGS) entry which is preliminary data.</text>
</comment>
<gene>
    <name evidence="2" type="ORF">HYH03_008329</name>
</gene>
<proteinExistence type="predicted"/>
<dbReference type="Proteomes" id="UP000612055">
    <property type="component" value="Unassembled WGS sequence"/>
</dbReference>
<name>A0A836BZK8_9CHLO</name>
<dbReference type="OrthoDB" id="530420at2759"/>
<keyword evidence="3" id="KW-1185">Reference proteome</keyword>
<sequence length="181" mass="19318">MASPDETSCLTGHGHKDCTPSPVPFPKCQCMNDPYSSPFVVSPLIEVAKGRKAGTTLYCFTTGVVVPEGPQTACSQATVLQKMEFWANDKRRQKITGIGVQAAGATKMGFMTPGWGAVDDNTLRANNLNWSKQQADGGKVCLELSIPLDEFCEGGVTDTCWATVFGSRACCPTFMAAVVPE</sequence>
<reference evidence="2" key="1">
    <citation type="journal article" date="2020" name="bioRxiv">
        <title>Comparative genomics of Chlamydomonas.</title>
        <authorList>
            <person name="Craig R.J."/>
            <person name="Hasan A.R."/>
            <person name="Ness R.W."/>
            <person name="Keightley P.D."/>
        </authorList>
    </citation>
    <scope>NUCLEOTIDE SEQUENCE</scope>
    <source>
        <strain evidence="2">CCAP 11/70</strain>
    </source>
</reference>
<feature type="domain" description="Pherophorin" evidence="1">
    <location>
        <begin position="25"/>
        <end position="172"/>
    </location>
</feature>
<dbReference type="EMBL" id="JAEHOE010000037">
    <property type="protein sequence ID" value="KAG2493513.1"/>
    <property type="molecule type" value="Genomic_DNA"/>
</dbReference>
<dbReference type="Pfam" id="PF12499">
    <property type="entry name" value="DUF3707"/>
    <property type="match status" value="1"/>
</dbReference>
<accession>A0A836BZK8</accession>
<evidence type="ECO:0000313" key="2">
    <source>
        <dbReference type="EMBL" id="KAG2493513.1"/>
    </source>
</evidence>
<evidence type="ECO:0000313" key="3">
    <source>
        <dbReference type="Proteomes" id="UP000612055"/>
    </source>
</evidence>
<evidence type="ECO:0000259" key="1">
    <source>
        <dbReference type="Pfam" id="PF12499"/>
    </source>
</evidence>
<organism evidence="2 3">
    <name type="scientific">Edaphochlamys debaryana</name>
    <dbReference type="NCBI Taxonomy" id="47281"/>
    <lineage>
        <taxon>Eukaryota</taxon>
        <taxon>Viridiplantae</taxon>
        <taxon>Chlorophyta</taxon>
        <taxon>core chlorophytes</taxon>
        <taxon>Chlorophyceae</taxon>
        <taxon>CS clade</taxon>
        <taxon>Chlamydomonadales</taxon>
        <taxon>Chlamydomonadales incertae sedis</taxon>
        <taxon>Edaphochlamys</taxon>
    </lineage>
</organism>
<protein>
    <recommendedName>
        <fullName evidence="1">Pherophorin domain-containing protein</fullName>
    </recommendedName>
</protein>